<dbReference type="PANTHER" id="PTHR43415">
    <property type="entry name" value="SPERMIDINE N(1)-ACETYLTRANSFERASE"/>
    <property type="match status" value="1"/>
</dbReference>
<dbReference type="GO" id="GO:0016747">
    <property type="term" value="F:acyltransferase activity, transferring groups other than amino-acyl groups"/>
    <property type="evidence" value="ECO:0007669"/>
    <property type="project" value="InterPro"/>
</dbReference>
<keyword evidence="3" id="KW-1185">Reference proteome</keyword>
<comment type="caution">
    <text evidence="2">The sequence shown here is derived from an EMBL/GenBank/DDBJ whole genome shotgun (WGS) entry which is preliminary data.</text>
</comment>
<protein>
    <submittedName>
        <fullName evidence="2">RimJ/RimL family protein N-acetyltransferase</fullName>
    </submittedName>
</protein>
<reference evidence="2" key="1">
    <citation type="submission" date="2020-10" db="EMBL/GenBank/DDBJ databases">
        <title>Genomic Encyclopedia of Type Strains, Phase IV (KMG-IV): sequencing the most valuable type-strain genomes for metagenomic binning, comparative biology and taxonomic classification.</title>
        <authorList>
            <person name="Goeker M."/>
        </authorList>
    </citation>
    <scope>NUCLEOTIDE SEQUENCE</scope>
    <source>
        <strain evidence="2">DSM 13886</strain>
    </source>
</reference>
<dbReference type="RefSeq" id="WP_192600418.1">
    <property type="nucleotide sequence ID" value="NZ_JADBEL010000036.1"/>
</dbReference>
<evidence type="ECO:0000313" key="2">
    <source>
        <dbReference type="EMBL" id="MBE1556808.1"/>
    </source>
</evidence>
<sequence>MLIRIAEPNDAAQLVNLIQQVENSNFMLFEPGERTLSVEQQKKRIESMKEEKSSTILIAEDNGIVVGYLVVIGGNPNRAKHSVYLVIGIEENYRGKGIGAKLFTKLDEWARDQYIHRLELTVMVHNKAATALYEKMGFEIEGTKRHSLFIDGKYIDEYYMSKLI</sequence>
<dbReference type="InterPro" id="IPR000182">
    <property type="entry name" value="GNAT_dom"/>
</dbReference>
<dbReference type="PANTHER" id="PTHR43415:SF3">
    <property type="entry name" value="GNAT-FAMILY ACETYLTRANSFERASE"/>
    <property type="match status" value="1"/>
</dbReference>
<evidence type="ECO:0000259" key="1">
    <source>
        <dbReference type="PROSITE" id="PS51186"/>
    </source>
</evidence>
<dbReference type="Proteomes" id="UP000658225">
    <property type="component" value="Unassembled WGS sequence"/>
</dbReference>
<dbReference type="PROSITE" id="PS51186">
    <property type="entry name" value="GNAT"/>
    <property type="match status" value="1"/>
</dbReference>
<gene>
    <name evidence="2" type="ORF">H4683_003934</name>
</gene>
<dbReference type="CDD" id="cd04301">
    <property type="entry name" value="NAT_SF"/>
    <property type="match status" value="1"/>
</dbReference>
<dbReference type="InterPro" id="IPR016181">
    <property type="entry name" value="Acyl_CoA_acyltransferase"/>
</dbReference>
<name>A0A927MLI4_9BACL</name>
<dbReference type="Gene3D" id="3.40.630.30">
    <property type="match status" value="1"/>
</dbReference>
<dbReference type="SUPFAM" id="SSF55729">
    <property type="entry name" value="Acyl-CoA N-acyltransferases (Nat)"/>
    <property type="match status" value="1"/>
</dbReference>
<accession>A0A927MLI4</accession>
<evidence type="ECO:0000313" key="3">
    <source>
        <dbReference type="Proteomes" id="UP000658225"/>
    </source>
</evidence>
<dbReference type="AlphaFoldDB" id="A0A927MLI4"/>
<dbReference type="Pfam" id="PF00583">
    <property type="entry name" value="Acetyltransf_1"/>
    <property type="match status" value="1"/>
</dbReference>
<feature type="domain" description="N-acetyltransferase" evidence="1">
    <location>
        <begin position="1"/>
        <end position="164"/>
    </location>
</feature>
<organism evidence="2 3">
    <name type="scientific">Sporosarcina limicola</name>
    <dbReference type="NCBI Taxonomy" id="34101"/>
    <lineage>
        <taxon>Bacteria</taxon>
        <taxon>Bacillati</taxon>
        <taxon>Bacillota</taxon>
        <taxon>Bacilli</taxon>
        <taxon>Bacillales</taxon>
        <taxon>Caryophanaceae</taxon>
        <taxon>Sporosarcina</taxon>
    </lineage>
</organism>
<dbReference type="EMBL" id="JADBEL010000036">
    <property type="protein sequence ID" value="MBE1556808.1"/>
    <property type="molecule type" value="Genomic_DNA"/>
</dbReference>
<proteinExistence type="predicted"/>